<keyword evidence="5 7" id="KW-0687">Ribonucleoprotein</keyword>
<dbReference type="NCBIfam" id="TIGR00060">
    <property type="entry name" value="L18_bact"/>
    <property type="match status" value="1"/>
</dbReference>
<keyword evidence="3 7" id="KW-0694">RNA-binding</keyword>
<comment type="function">
    <text evidence="7">This is one of the proteins that bind and probably mediate the attachment of the 5S RNA into the large ribosomal subunit, where it forms part of the central protuberance.</text>
</comment>
<dbReference type="InterPro" id="IPR004389">
    <property type="entry name" value="Ribosomal_uL18_bac-type"/>
</dbReference>
<gene>
    <name evidence="7" type="primary">rplR</name>
    <name evidence="8" type="ORF">UT19_C0002G0034</name>
</gene>
<evidence type="ECO:0000256" key="6">
    <source>
        <dbReference type="ARBA" id="ARBA00035197"/>
    </source>
</evidence>
<dbReference type="FunFam" id="3.30.420.100:FF:000001">
    <property type="entry name" value="50S ribosomal protein L18"/>
    <property type="match status" value="1"/>
</dbReference>
<dbReference type="GO" id="GO:0005840">
    <property type="term" value="C:ribosome"/>
    <property type="evidence" value="ECO:0007669"/>
    <property type="project" value="UniProtKB-KW"/>
</dbReference>
<comment type="similarity">
    <text evidence="1 7">Belongs to the universal ribosomal protein uL18 family.</text>
</comment>
<accession>A0A0G0LTN6</accession>
<evidence type="ECO:0000256" key="2">
    <source>
        <dbReference type="ARBA" id="ARBA00022730"/>
    </source>
</evidence>
<evidence type="ECO:0000256" key="4">
    <source>
        <dbReference type="ARBA" id="ARBA00022980"/>
    </source>
</evidence>
<dbReference type="Gene3D" id="3.30.420.100">
    <property type="match status" value="1"/>
</dbReference>
<dbReference type="GO" id="GO:1990904">
    <property type="term" value="C:ribonucleoprotein complex"/>
    <property type="evidence" value="ECO:0007669"/>
    <property type="project" value="UniProtKB-KW"/>
</dbReference>
<evidence type="ECO:0000256" key="1">
    <source>
        <dbReference type="ARBA" id="ARBA00007116"/>
    </source>
</evidence>
<name>A0A0G0LTN6_9BACT</name>
<evidence type="ECO:0000313" key="9">
    <source>
        <dbReference type="Proteomes" id="UP000034932"/>
    </source>
</evidence>
<dbReference type="EMBL" id="LBVW01000002">
    <property type="protein sequence ID" value="KKQ94392.1"/>
    <property type="molecule type" value="Genomic_DNA"/>
</dbReference>
<dbReference type="PATRIC" id="fig|1618573.3.peg.160"/>
<dbReference type="SUPFAM" id="SSF53137">
    <property type="entry name" value="Translational machinery components"/>
    <property type="match status" value="1"/>
</dbReference>
<organism evidence="8 9">
    <name type="scientific">Candidatus Woesebacteria bacterium GW2011_GWB1_39_10b</name>
    <dbReference type="NCBI Taxonomy" id="1618573"/>
    <lineage>
        <taxon>Bacteria</taxon>
        <taxon>Candidatus Woeseibacteriota</taxon>
    </lineage>
</organism>
<dbReference type="CDD" id="cd00432">
    <property type="entry name" value="Ribosomal_L18_L5e"/>
    <property type="match status" value="1"/>
</dbReference>
<dbReference type="InterPro" id="IPR057268">
    <property type="entry name" value="Ribosomal_L18"/>
</dbReference>
<dbReference type="GO" id="GO:0006412">
    <property type="term" value="P:translation"/>
    <property type="evidence" value="ECO:0007669"/>
    <property type="project" value="UniProtKB-UniRule"/>
</dbReference>
<evidence type="ECO:0000313" key="8">
    <source>
        <dbReference type="EMBL" id="KKQ94392.1"/>
    </source>
</evidence>
<dbReference type="GO" id="GO:0005737">
    <property type="term" value="C:cytoplasm"/>
    <property type="evidence" value="ECO:0007669"/>
    <property type="project" value="UniProtKB-ARBA"/>
</dbReference>
<keyword evidence="2 7" id="KW-0699">rRNA-binding</keyword>
<comment type="subunit">
    <text evidence="7">Part of the 50S ribosomal subunit; part of the 5S rRNA/L5/L18/L25 subcomplex. Contacts the 5S and 23S rRNAs.</text>
</comment>
<evidence type="ECO:0000256" key="5">
    <source>
        <dbReference type="ARBA" id="ARBA00023274"/>
    </source>
</evidence>
<sequence>MSMEDKNKKRLRRKKSTRARVFGTKVRPRLSVYRSSKHIYAQIIDDTKGKTAVSASDLKMASKKHKTADSKIDLAYQVGELLAKRAIKAKIKRVVFDRGSNKYHGRVKKLAEGAREGGLVF</sequence>
<evidence type="ECO:0000256" key="3">
    <source>
        <dbReference type="ARBA" id="ARBA00022884"/>
    </source>
</evidence>
<dbReference type="HAMAP" id="MF_01337_B">
    <property type="entry name" value="Ribosomal_uL18_B"/>
    <property type="match status" value="1"/>
</dbReference>
<dbReference type="PANTHER" id="PTHR12899:SF3">
    <property type="entry name" value="LARGE RIBOSOMAL SUBUNIT PROTEIN UL18M"/>
    <property type="match status" value="1"/>
</dbReference>
<reference evidence="8 9" key="1">
    <citation type="journal article" date="2015" name="Nature">
        <title>rRNA introns, odd ribosomes, and small enigmatic genomes across a large radiation of phyla.</title>
        <authorList>
            <person name="Brown C.T."/>
            <person name="Hug L.A."/>
            <person name="Thomas B.C."/>
            <person name="Sharon I."/>
            <person name="Castelle C.J."/>
            <person name="Singh A."/>
            <person name="Wilkins M.J."/>
            <person name="Williams K.H."/>
            <person name="Banfield J.F."/>
        </authorList>
    </citation>
    <scope>NUCLEOTIDE SEQUENCE [LARGE SCALE GENOMIC DNA]</scope>
</reference>
<evidence type="ECO:0000256" key="7">
    <source>
        <dbReference type="HAMAP-Rule" id="MF_01337"/>
    </source>
</evidence>
<dbReference type="Pfam" id="PF00861">
    <property type="entry name" value="Ribosomal_L18p"/>
    <property type="match status" value="1"/>
</dbReference>
<dbReference type="PANTHER" id="PTHR12899">
    <property type="entry name" value="39S RIBOSOMAL PROTEIN L18, MITOCHONDRIAL"/>
    <property type="match status" value="1"/>
</dbReference>
<comment type="caution">
    <text evidence="8">The sequence shown here is derived from an EMBL/GenBank/DDBJ whole genome shotgun (WGS) entry which is preliminary data.</text>
</comment>
<dbReference type="Proteomes" id="UP000034932">
    <property type="component" value="Unassembled WGS sequence"/>
</dbReference>
<dbReference type="STRING" id="1618573.UT19_C0002G0034"/>
<dbReference type="AlphaFoldDB" id="A0A0G0LTN6"/>
<dbReference type="GO" id="GO:0003735">
    <property type="term" value="F:structural constituent of ribosome"/>
    <property type="evidence" value="ECO:0007669"/>
    <property type="project" value="InterPro"/>
</dbReference>
<proteinExistence type="inferred from homology"/>
<keyword evidence="4 7" id="KW-0689">Ribosomal protein</keyword>
<dbReference type="GO" id="GO:0008097">
    <property type="term" value="F:5S rRNA binding"/>
    <property type="evidence" value="ECO:0007669"/>
    <property type="project" value="TreeGrafter"/>
</dbReference>
<protein>
    <recommendedName>
        <fullName evidence="6 7">Large ribosomal subunit protein uL18</fullName>
    </recommendedName>
</protein>
<dbReference type="InterPro" id="IPR005484">
    <property type="entry name" value="Ribosomal_uL18_bac/plant/anim"/>
</dbReference>